<keyword evidence="12" id="KW-1133">Transmembrane helix</keyword>
<keyword evidence="14" id="KW-0472">Membrane</keyword>
<dbReference type="SUPFAM" id="SSF52172">
    <property type="entry name" value="CheY-like"/>
    <property type="match status" value="2"/>
</dbReference>
<dbReference type="SMART" id="SM00388">
    <property type="entry name" value="HisKA"/>
    <property type="match status" value="1"/>
</dbReference>
<keyword evidence="8" id="KW-0547">Nucleotide-binding</keyword>
<keyword evidence="10" id="KW-0378">Hydrolase</keyword>
<evidence type="ECO:0000256" key="1">
    <source>
        <dbReference type="ARBA" id="ARBA00000085"/>
    </source>
</evidence>
<dbReference type="PROSITE" id="PS50894">
    <property type="entry name" value="HPT"/>
    <property type="match status" value="1"/>
</dbReference>
<evidence type="ECO:0000256" key="16">
    <source>
        <dbReference type="ARBA" id="ARBA00068150"/>
    </source>
</evidence>
<gene>
    <name evidence="17" type="ORF">TW71_04500</name>
</gene>
<dbReference type="InterPro" id="IPR013767">
    <property type="entry name" value="PAS_fold"/>
</dbReference>
<dbReference type="FunFam" id="3.30.565.10:FF:000010">
    <property type="entry name" value="Sensor histidine kinase RcsC"/>
    <property type="match status" value="1"/>
</dbReference>
<keyword evidence="11" id="KW-0067">ATP-binding</keyword>
<dbReference type="InterPro" id="IPR005467">
    <property type="entry name" value="His_kinase_dom"/>
</dbReference>
<dbReference type="SUPFAM" id="SSF55785">
    <property type="entry name" value="PYP-like sensor domain (PAS domain)"/>
    <property type="match status" value="1"/>
</dbReference>
<dbReference type="InterPro" id="IPR035965">
    <property type="entry name" value="PAS-like_dom_sf"/>
</dbReference>
<dbReference type="Pfam" id="PF00989">
    <property type="entry name" value="PAS"/>
    <property type="match status" value="1"/>
</dbReference>
<evidence type="ECO:0000256" key="2">
    <source>
        <dbReference type="ARBA" id="ARBA00004651"/>
    </source>
</evidence>
<dbReference type="SUPFAM" id="SSF47226">
    <property type="entry name" value="Histidine-containing phosphotransfer domain, HPT domain"/>
    <property type="match status" value="1"/>
</dbReference>
<evidence type="ECO:0000256" key="5">
    <source>
        <dbReference type="ARBA" id="ARBA00022553"/>
    </source>
</evidence>
<dbReference type="SUPFAM" id="SSF47384">
    <property type="entry name" value="Homodimeric domain of signal transducing histidine kinase"/>
    <property type="match status" value="1"/>
</dbReference>
<dbReference type="GO" id="GO:0005524">
    <property type="term" value="F:ATP binding"/>
    <property type="evidence" value="ECO:0007669"/>
    <property type="project" value="UniProtKB-KW"/>
</dbReference>
<dbReference type="NCBIfam" id="TIGR00229">
    <property type="entry name" value="sensory_box"/>
    <property type="match status" value="1"/>
</dbReference>
<dbReference type="Gene3D" id="3.30.450.20">
    <property type="entry name" value="PAS domain"/>
    <property type="match status" value="1"/>
</dbReference>
<evidence type="ECO:0000256" key="12">
    <source>
        <dbReference type="ARBA" id="ARBA00022989"/>
    </source>
</evidence>
<dbReference type="FunFam" id="1.10.287.130:FF:000002">
    <property type="entry name" value="Two-component osmosensing histidine kinase"/>
    <property type="match status" value="1"/>
</dbReference>
<dbReference type="SUPFAM" id="SSF55874">
    <property type="entry name" value="ATPase domain of HSP90 chaperone/DNA topoisomerase II/histidine kinase"/>
    <property type="match status" value="1"/>
</dbReference>
<evidence type="ECO:0000256" key="10">
    <source>
        <dbReference type="ARBA" id="ARBA00022801"/>
    </source>
</evidence>
<dbReference type="PROSITE" id="PS50112">
    <property type="entry name" value="PAS"/>
    <property type="match status" value="1"/>
</dbReference>
<evidence type="ECO:0000256" key="7">
    <source>
        <dbReference type="ARBA" id="ARBA00022692"/>
    </source>
</evidence>
<dbReference type="Gene3D" id="1.20.120.160">
    <property type="entry name" value="HPT domain"/>
    <property type="match status" value="1"/>
</dbReference>
<dbReference type="EC" id="2.7.13.3" evidence="3"/>
<dbReference type="InterPro" id="IPR000014">
    <property type="entry name" value="PAS"/>
</dbReference>
<comment type="catalytic activity">
    <reaction evidence="1">
        <text>ATP + protein L-histidine = ADP + protein N-phospho-L-histidine.</text>
        <dbReference type="EC" id="2.7.13.3"/>
    </reaction>
</comment>
<dbReference type="CDD" id="cd00082">
    <property type="entry name" value="HisKA"/>
    <property type="match status" value="1"/>
</dbReference>
<evidence type="ECO:0000256" key="9">
    <source>
        <dbReference type="ARBA" id="ARBA00022777"/>
    </source>
</evidence>
<dbReference type="CDD" id="cd17546">
    <property type="entry name" value="REC_hyHK_CKI1_RcsC-like"/>
    <property type="match status" value="2"/>
</dbReference>
<name>A0A837GCL8_9VIBR</name>
<dbReference type="GO" id="GO:0000155">
    <property type="term" value="F:phosphorelay sensor kinase activity"/>
    <property type="evidence" value="ECO:0007669"/>
    <property type="project" value="InterPro"/>
</dbReference>
<keyword evidence="6" id="KW-0808">Transferase</keyword>
<keyword evidence="13" id="KW-0902">Two-component regulatory system</keyword>
<keyword evidence="7" id="KW-0812">Transmembrane</keyword>
<dbReference type="InterPro" id="IPR036097">
    <property type="entry name" value="HisK_dim/P_sf"/>
</dbReference>
<evidence type="ECO:0000256" key="15">
    <source>
        <dbReference type="ARBA" id="ARBA00064003"/>
    </source>
</evidence>
<dbReference type="InterPro" id="IPR036641">
    <property type="entry name" value="HPT_dom_sf"/>
</dbReference>
<dbReference type="InterPro" id="IPR003661">
    <property type="entry name" value="HisK_dim/P_dom"/>
</dbReference>
<evidence type="ECO:0000256" key="6">
    <source>
        <dbReference type="ARBA" id="ARBA00022679"/>
    </source>
</evidence>
<dbReference type="GO" id="GO:0006355">
    <property type="term" value="P:regulation of DNA-templated transcription"/>
    <property type="evidence" value="ECO:0007669"/>
    <property type="project" value="InterPro"/>
</dbReference>
<dbReference type="AlphaFoldDB" id="A0A837GCL8"/>
<dbReference type="Pfam" id="PF00072">
    <property type="entry name" value="Response_reg"/>
    <property type="match status" value="2"/>
</dbReference>
<dbReference type="PANTHER" id="PTHR45339">
    <property type="entry name" value="HYBRID SIGNAL TRANSDUCTION HISTIDINE KINASE J"/>
    <property type="match status" value="1"/>
</dbReference>
<evidence type="ECO:0000256" key="4">
    <source>
        <dbReference type="ARBA" id="ARBA00022475"/>
    </source>
</evidence>
<organism evidence="17">
    <name type="scientific">Vibrio coralliilyticus</name>
    <dbReference type="NCBI Taxonomy" id="190893"/>
    <lineage>
        <taxon>Bacteria</taxon>
        <taxon>Pseudomonadati</taxon>
        <taxon>Pseudomonadota</taxon>
        <taxon>Gammaproteobacteria</taxon>
        <taxon>Vibrionales</taxon>
        <taxon>Vibrionaceae</taxon>
        <taxon>Vibrio</taxon>
    </lineage>
</organism>
<evidence type="ECO:0000256" key="3">
    <source>
        <dbReference type="ARBA" id="ARBA00012438"/>
    </source>
</evidence>
<evidence type="ECO:0000256" key="8">
    <source>
        <dbReference type="ARBA" id="ARBA00022741"/>
    </source>
</evidence>
<comment type="subunit">
    <text evidence="15">At low DSF concentrations, interacts with RpfF.</text>
</comment>
<dbReference type="InterPro" id="IPR004358">
    <property type="entry name" value="Sig_transdc_His_kin-like_C"/>
</dbReference>
<dbReference type="GO" id="GO:0005886">
    <property type="term" value="C:plasma membrane"/>
    <property type="evidence" value="ECO:0007669"/>
    <property type="project" value="UniProtKB-SubCell"/>
</dbReference>
<accession>A0A837GCL8</accession>
<dbReference type="InterPro" id="IPR011006">
    <property type="entry name" value="CheY-like_superfamily"/>
</dbReference>
<dbReference type="PANTHER" id="PTHR45339:SF1">
    <property type="entry name" value="HYBRID SIGNAL TRANSDUCTION HISTIDINE KINASE J"/>
    <property type="match status" value="1"/>
</dbReference>
<dbReference type="InterPro" id="IPR008207">
    <property type="entry name" value="Sig_transdc_His_kin_Hpt_dom"/>
</dbReference>
<dbReference type="PRINTS" id="PR00344">
    <property type="entry name" value="BCTRLSENSOR"/>
</dbReference>
<dbReference type="CDD" id="cd00130">
    <property type="entry name" value="PAS"/>
    <property type="match status" value="1"/>
</dbReference>
<keyword evidence="9 17" id="KW-0418">Kinase</keyword>
<proteinExistence type="predicted"/>
<dbReference type="CDD" id="cd16922">
    <property type="entry name" value="HATPase_EvgS-ArcB-TorS-like"/>
    <property type="match status" value="1"/>
</dbReference>
<dbReference type="SMART" id="SM00387">
    <property type="entry name" value="HATPase_c"/>
    <property type="match status" value="1"/>
</dbReference>
<reference evidence="17" key="1">
    <citation type="journal article" date="2015" name="BMC Genomics">
        <title>Genome mining reveals unlocked bioactive potential of marine Gram-negative bacteria.</title>
        <authorList>
            <person name="Machado H."/>
            <person name="Sonnenschein E.C."/>
            <person name="Melchiorsen J."/>
            <person name="Gram L."/>
        </authorList>
    </citation>
    <scope>NUCLEOTIDE SEQUENCE</scope>
    <source>
        <strain evidence="17">S2052</strain>
    </source>
</reference>
<keyword evidence="5" id="KW-0597">Phosphoprotein</keyword>
<evidence type="ECO:0000256" key="11">
    <source>
        <dbReference type="ARBA" id="ARBA00022840"/>
    </source>
</evidence>
<dbReference type="PROSITE" id="PS50109">
    <property type="entry name" value="HIS_KIN"/>
    <property type="match status" value="1"/>
</dbReference>
<dbReference type="EMBL" id="JXXR01000002">
    <property type="protein sequence ID" value="KJY77089.1"/>
    <property type="molecule type" value="Genomic_DNA"/>
</dbReference>
<dbReference type="GO" id="GO:0016787">
    <property type="term" value="F:hydrolase activity"/>
    <property type="evidence" value="ECO:0007669"/>
    <property type="project" value="UniProtKB-KW"/>
</dbReference>
<dbReference type="RefSeq" id="WP_045985090.1">
    <property type="nucleotide sequence ID" value="NZ_CP063052.1"/>
</dbReference>
<dbReference type="Gene3D" id="3.40.50.2300">
    <property type="match status" value="2"/>
</dbReference>
<evidence type="ECO:0000256" key="14">
    <source>
        <dbReference type="ARBA" id="ARBA00023136"/>
    </source>
</evidence>
<sequence length="1057" mass="118932">MNSPHAFRFTNDDESRIALRRKLISVLDIMGYDRHYRDQVVFLCGEILFQLFSVLDSIELKVKIHDNGIQTLWSSAEGSECLPRVSIPLLSISQSEDELVWTLNANKQLSENDFLNIKNVLSEKTRDDLMHELQIKNRELAIHQEGLEEEIERRTRDLQASEALSRTIIEGAPSSVAILDTHKKIVLWNKTAIETYGYSVEEATGQNLFDLLRAELPLELSELLSQDITIEDQDKVSGAFFEVQTYTREDKPIPIDLGMTVFLFDDECRIAMFLRDVTSRKQVEDELNEARAKAEEAVEIKSMFLANMSHEIRTPMNAIIGMSHLALKTDLTPKQHDYISKIHNSASLLLGIINDILDFSKIEAGKLSIEEIEFYLDDVLHNVSMVTGQKAFEKGLELLFDIPRDVPKTLYGDPLRLGQIIINLVNNAVKFTEQGEISVSVKVSRSLDDKIELGFSVKDTGIGMSEEQSSKLFNAFTQADGSTTRKYGGTGLGLSICRRLVELMGGEISVDSELNVGSTFRFNILVGAVMDSGYTPVVVPDLLNHVHALVVDDNEHALLIMEDLLDIFLCKPTFVSSGERALEELKKASDAGQPYDLVFMDWKMPTMSGIEASQQIRQQVIREHQPKIVIVTAYDKDDISSEVEELDIAGFLSKPVGQSYLFDLIMDLFGPTNNHSTPGVQSRRHKRDKELDGLRVLLVEDNEINQQIAVELMEEKGITVTVANNGAQAIETLEKRIGTSEMFEIIFMDLQMPVMDGYEASTRIRSDARYDDIPLIAMTAHAMVEERERCLNIGMNDHVSKPIDPEHLFSTIKRCCQNDFTQNFTPISIESTERTEATLVEEGAKSVASSLQEIDSLDTKNGLLRVASNEALYHRLLSQLVDKEYDYDNRLDVALDKGDFEYATLITHTLKGTAANLGAIRLSDIASRLEQELGRGERTESLEQLKSEMSDYLMPFFNAICDALNRPQPLNTKDKLDNDSVKVIHQLDLLLQELDARAIDYLDEHYLYLNTLLGSEEFDTCCKCIHDCDFLSASVALRKAASIYPLDMDKVFGGNNG</sequence>
<dbReference type="Gene3D" id="3.30.565.10">
    <property type="entry name" value="Histidine kinase-like ATPase, C-terminal domain"/>
    <property type="match status" value="1"/>
</dbReference>
<dbReference type="Pfam" id="PF00512">
    <property type="entry name" value="HisKA"/>
    <property type="match status" value="1"/>
</dbReference>
<dbReference type="InterPro" id="IPR036890">
    <property type="entry name" value="HATPase_C_sf"/>
</dbReference>
<dbReference type="Pfam" id="PF01627">
    <property type="entry name" value="Hpt"/>
    <property type="match status" value="1"/>
</dbReference>
<comment type="subcellular location">
    <subcellularLocation>
        <location evidence="2">Cell membrane</location>
        <topology evidence="2">Multi-pass membrane protein</topology>
    </subcellularLocation>
</comment>
<dbReference type="Pfam" id="PF02518">
    <property type="entry name" value="HATPase_c"/>
    <property type="match status" value="1"/>
</dbReference>
<dbReference type="SMART" id="SM00448">
    <property type="entry name" value="REC"/>
    <property type="match status" value="2"/>
</dbReference>
<dbReference type="Gene3D" id="1.10.287.130">
    <property type="match status" value="1"/>
</dbReference>
<dbReference type="SMART" id="SM00091">
    <property type="entry name" value="PAS"/>
    <property type="match status" value="1"/>
</dbReference>
<protein>
    <recommendedName>
        <fullName evidence="16">Sensory/regulatory protein RpfC</fullName>
        <ecNumber evidence="3">2.7.13.3</ecNumber>
    </recommendedName>
</protein>
<evidence type="ECO:0000256" key="13">
    <source>
        <dbReference type="ARBA" id="ARBA00023012"/>
    </source>
</evidence>
<evidence type="ECO:0000313" key="17">
    <source>
        <dbReference type="EMBL" id="KJY77089.1"/>
    </source>
</evidence>
<keyword evidence="4" id="KW-1003">Cell membrane</keyword>
<dbReference type="InterPro" id="IPR003594">
    <property type="entry name" value="HATPase_dom"/>
</dbReference>
<comment type="caution">
    <text evidence="17">The sequence shown here is derived from an EMBL/GenBank/DDBJ whole genome shotgun (WGS) entry which is preliminary data.</text>
</comment>
<dbReference type="PROSITE" id="PS50110">
    <property type="entry name" value="RESPONSE_REGULATORY"/>
    <property type="match status" value="2"/>
</dbReference>
<dbReference type="InterPro" id="IPR001789">
    <property type="entry name" value="Sig_transdc_resp-reg_receiver"/>
</dbReference>